<evidence type="ECO:0000313" key="11">
    <source>
        <dbReference type="Proteomes" id="UP000184267"/>
    </source>
</evidence>
<dbReference type="GO" id="GO:0005524">
    <property type="term" value="F:ATP binding"/>
    <property type="evidence" value="ECO:0007669"/>
    <property type="project" value="UniProtKB-KW"/>
</dbReference>
<dbReference type="EMBL" id="MNAD01000861">
    <property type="protein sequence ID" value="OJT09936.1"/>
    <property type="molecule type" value="Genomic_DNA"/>
</dbReference>
<feature type="binding site" evidence="7">
    <location>
        <begin position="382"/>
        <end position="386"/>
    </location>
    <ligand>
        <name>ATP</name>
        <dbReference type="ChEBI" id="CHEBI:30616"/>
    </ligand>
</feature>
<dbReference type="AlphaFoldDB" id="A0A1M2VQU3"/>
<dbReference type="PROSITE" id="PS01238">
    <property type="entry name" value="GDA1_CD39_NTPASE"/>
    <property type="match status" value="1"/>
</dbReference>
<feature type="compositionally biased region" description="Low complexity" evidence="9">
    <location>
        <begin position="74"/>
        <end position="84"/>
    </location>
</feature>
<feature type="region of interest" description="Disordered" evidence="9">
    <location>
        <begin position="19"/>
        <end position="100"/>
    </location>
</feature>
<dbReference type="GO" id="GO:0006487">
    <property type="term" value="P:protein N-linked glycosylation"/>
    <property type="evidence" value="ECO:0007669"/>
    <property type="project" value="TreeGrafter"/>
</dbReference>
<evidence type="ECO:0000256" key="8">
    <source>
        <dbReference type="RuleBase" id="RU003833"/>
    </source>
</evidence>
<dbReference type="GO" id="GO:0017111">
    <property type="term" value="F:ribonucleoside triphosphate phosphatase activity"/>
    <property type="evidence" value="ECO:0007669"/>
    <property type="project" value="TreeGrafter"/>
</dbReference>
<keyword evidence="7" id="KW-0067">ATP-binding</keyword>
<keyword evidence="11" id="KW-1185">Reference proteome</keyword>
<reference evidence="10 11" key="1">
    <citation type="submission" date="2016-10" db="EMBL/GenBank/DDBJ databases">
        <title>Genome sequence of the basidiomycete white-rot fungus Trametes pubescens.</title>
        <authorList>
            <person name="Makela M.R."/>
            <person name="Granchi Z."/>
            <person name="Peng M."/>
            <person name="De Vries R.P."/>
            <person name="Grigoriev I."/>
            <person name="Riley R."/>
            <person name="Hilden K."/>
        </authorList>
    </citation>
    <scope>NUCLEOTIDE SEQUENCE [LARGE SCALE GENOMIC DNA]</scope>
    <source>
        <strain evidence="10 11">FBCC735</strain>
    </source>
</reference>
<dbReference type="GO" id="GO:0045134">
    <property type="term" value="F:UDP phosphatase activity"/>
    <property type="evidence" value="ECO:0007669"/>
    <property type="project" value="TreeGrafter"/>
</dbReference>
<dbReference type="GO" id="GO:0000139">
    <property type="term" value="C:Golgi membrane"/>
    <property type="evidence" value="ECO:0007669"/>
    <property type="project" value="UniProtKB-SubCell"/>
</dbReference>
<name>A0A1M2VQU3_TRAPU</name>
<dbReference type="GO" id="GO:0009134">
    <property type="term" value="P:nucleoside diphosphate catabolic process"/>
    <property type="evidence" value="ECO:0007669"/>
    <property type="project" value="TreeGrafter"/>
</dbReference>
<keyword evidence="3 8" id="KW-0378">Hydrolase</keyword>
<dbReference type="EC" id="3.6.1.42" evidence="5"/>
<evidence type="ECO:0000256" key="6">
    <source>
        <dbReference type="PIRSR" id="PIRSR600407-1"/>
    </source>
</evidence>
<organism evidence="10 11">
    <name type="scientific">Trametes pubescens</name>
    <name type="common">White-rot fungus</name>
    <dbReference type="NCBI Taxonomy" id="154538"/>
    <lineage>
        <taxon>Eukaryota</taxon>
        <taxon>Fungi</taxon>
        <taxon>Dikarya</taxon>
        <taxon>Basidiomycota</taxon>
        <taxon>Agaricomycotina</taxon>
        <taxon>Agaricomycetes</taxon>
        <taxon>Polyporales</taxon>
        <taxon>Polyporaceae</taxon>
        <taxon>Trametes</taxon>
    </lineage>
</organism>
<evidence type="ECO:0000313" key="10">
    <source>
        <dbReference type="EMBL" id="OJT09936.1"/>
    </source>
</evidence>
<feature type="compositionally biased region" description="Low complexity" evidence="9">
    <location>
        <begin position="22"/>
        <end position="61"/>
    </location>
</feature>
<dbReference type="InterPro" id="IPR000407">
    <property type="entry name" value="GDA1_CD39_NTPase"/>
</dbReference>
<dbReference type="OrthoDB" id="6372431at2759"/>
<comment type="subcellular location">
    <subcellularLocation>
        <location evidence="1">Golgi apparatus membrane</location>
        <topology evidence="1">Single-pass type II membrane protein</topology>
    </subcellularLocation>
</comment>
<comment type="caution">
    <text evidence="10">The sequence shown here is derived from an EMBL/GenBank/DDBJ whole genome shotgun (WGS) entry which is preliminary data.</text>
</comment>
<evidence type="ECO:0000256" key="5">
    <source>
        <dbReference type="ARBA" id="ARBA00038903"/>
    </source>
</evidence>
<evidence type="ECO:0000256" key="2">
    <source>
        <dbReference type="ARBA" id="ARBA00009283"/>
    </source>
</evidence>
<dbReference type="Proteomes" id="UP000184267">
    <property type="component" value="Unassembled WGS sequence"/>
</dbReference>
<comment type="similarity">
    <text evidence="2 8">Belongs to the GDA1/CD39 NTPase family.</text>
</comment>
<dbReference type="Gene3D" id="3.30.420.150">
    <property type="entry name" value="Exopolyphosphatase. Domain 2"/>
    <property type="match status" value="1"/>
</dbReference>
<gene>
    <name evidence="10" type="ORF">TRAPUB_13573</name>
</gene>
<feature type="active site" description="Proton acceptor" evidence="6">
    <location>
        <position position="349"/>
    </location>
</feature>
<dbReference type="STRING" id="154538.A0A1M2VQU3"/>
<evidence type="ECO:0000256" key="3">
    <source>
        <dbReference type="ARBA" id="ARBA00022801"/>
    </source>
</evidence>
<sequence length="653" mass="70898">MIVEMRHSSVVHLFSLNDHHSSSASSSSPTSPSPDTTPAQAPSATLASSHSSSSSASSVGSVTGGPHARRRSRGGSSMFSPRSSNYERLEGGMGPSKSGPGRKFAWKKFAIGAAVIIGLVYFFGPRREDLDDYIPCECHFSISANMFLRLEADAAIISDSKETFEAPPAAPGPTYHEDVGVPAPVLHDDDMAPPARPTDPASDGDLSKTHFCTKPYSPDLPLVQFALMIDAGSTGSRIHIYKFNNCGPSPGYEYEVFKQRQPGLSDYRYSPTAAAESLDELLDEAMRVVPEPLRKCTPVAVKATAGLRLLGDSESSAILAAVRHRIEDKYPFSLQGGADAVVIMDGRDEGVYAWITANYLLDTIRSSSPKGTEPYAVLDLGGASTQIVFEPTFGMSKPDATLEEGEHKYDLAFGGRTRVLYQHSYLGYGLMRARASVHKVVEFMNGLLGKSHGKDATVPNPCLAKGTKRRVEIEDERLGEKYNVTMVGEDIGNYEACNRVVELVMAKDAVCEVKPCSFNGVYQPSLLETFPHGKILLLSYFYDRLGPFLSATVHPVTPPLRVGTFGELAQTVCEGPAAWRARWGADRALMEELEGRPEYCLDLTFMHALLRLGYEFGVDREIQVGKQIEGTELGWCLGATIAMVTGADLKCRV</sequence>
<dbReference type="Pfam" id="PF01150">
    <property type="entry name" value="GDA1_CD39"/>
    <property type="match status" value="1"/>
</dbReference>
<evidence type="ECO:0000256" key="4">
    <source>
        <dbReference type="ARBA" id="ARBA00037742"/>
    </source>
</evidence>
<proteinExistence type="inferred from homology"/>
<keyword evidence="7" id="KW-0547">Nucleotide-binding</keyword>
<dbReference type="Gene3D" id="3.30.420.40">
    <property type="match status" value="1"/>
</dbReference>
<protein>
    <recommendedName>
        <fullName evidence="5">guanosine-diphosphatase</fullName>
        <ecNumber evidence="5">3.6.1.42</ecNumber>
    </recommendedName>
</protein>
<evidence type="ECO:0000256" key="7">
    <source>
        <dbReference type="PIRSR" id="PIRSR600407-2"/>
    </source>
</evidence>
<dbReference type="OMA" id="WTCRIKE"/>
<feature type="region of interest" description="Disordered" evidence="9">
    <location>
        <begin position="164"/>
        <end position="208"/>
    </location>
</feature>
<evidence type="ECO:0000256" key="9">
    <source>
        <dbReference type="SAM" id="MobiDB-lite"/>
    </source>
</evidence>
<evidence type="ECO:0000256" key="1">
    <source>
        <dbReference type="ARBA" id="ARBA00004323"/>
    </source>
</evidence>
<dbReference type="GO" id="GO:0004382">
    <property type="term" value="F:GDP phosphatase activity"/>
    <property type="evidence" value="ECO:0007669"/>
    <property type="project" value="UniProtKB-EC"/>
</dbReference>
<dbReference type="CDD" id="cd24040">
    <property type="entry name" value="ASKHA_NBD_GDA1"/>
    <property type="match status" value="1"/>
</dbReference>
<comment type="function">
    <text evidence="4">After transfer of sugars to endogenous macromolecular acceptors, the enzyme converts nucleoside diphosphates to nucleoside monophosphates which in turn exit the Golgi lumen in a coupled antiporter reaction, allowing entry of additional nucleotide sugar from the cytosol.</text>
</comment>
<dbReference type="PANTHER" id="PTHR11782">
    <property type="entry name" value="ADENOSINE/GUANOSINE DIPHOSPHATASE"/>
    <property type="match status" value="1"/>
</dbReference>
<accession>A0A1M2VQU3</accession>
<dbReference type="PANTHER" id="PTHR11782:SF83">
    <property type="entry name" value="GUANOSINE-DIPHOSPHATASE"/>
    <property type="match status" value="1"/>
</dbReference>